<dbReference type="AlphaFoldDB" id="A0A2P5X2M0"/>
<protein>
    <submittedName>
        <fullName evidence="1">Uncharacterized protein</fullName>
    </submittedName>
</protein>
<organism evidence="1 2">
    <name type="scientific">Gossypium barbadense</name>
    <name type="common">Sea Island cotton</name>
    <name type="synonym">Hibiscus barbadensis</name>
    <dbReference type="NCBI Taxonomy" id="3634"/>
    <lineage>
        <taxon>Eukaryota</taxon>
        <taxon>Viridiplantae</taxon>
        <taxon>Streptophyta</taxon>
        <taxon>Embryophyta</taxon>
        <taxon>Tracheophyta</taxon>
        <taxon>Spermatophyta</taxon>
        <taxon>Magnoliopsida</taxon>
        <taxon>eudicotyledons</taxon>
        <taxon>Gunneridae</taxon>
        <taxon>Pentapetalae</taxon>
        <taxon>rosids</taxon>
        <taxon>malvids</taxon>
        <taxon>Malvales</taxon>
        <taxon>Malvaceae</taxon>
        <taxon>Malvoideae</taxon>
        <taxon>Gossypium</taxon>
    </lineage>
</organism>
<evidence type="ECO:0000313" key="2">
    <source>
        <dbReference type="Proteomes" id="UP000239757"/>
    </source>
</evidence>
<evidence type="ECO:0000313" key="1">
    <source>
        <dbReference type="EMBL" id="PPR97580.1"/>
    </source>
</evidence>
<name>A0A2P5X2M0_GOSBA</name>
<dbReference type="Proteomes" id="UP000239757">
    <property type="component" value="Unassembled WGS sequence"/>
</dbReference>
<dbReference type="OrthoDB" id="1690264at2759"/>
<proteinExistence type="predicted"/>
<sequence>MKACKRFLWPNENWPSSTKIEGSLTARPTRRAKTKFGLRDLTIPSGKIIAQQIKGSSNMSPSKAANLIEPGVGNRAVRKSGWAEFMSGLDKEFLDIFSVEARPGAV</sequence>
<dbReference type="EMBL" id="KZ665837">
    <property type="protein sequence ID" value="PPR97580.1"/>
    <property type="molecule type" value="Genomic_DNA"/>
</dbReference>
<accession>A0A2P5X2M0</accession>
<gene>
    <name evidence="1" type="ORF">GOBAR_AA23083</name>
</gene>
<dbReference type="AntiFam" id="ANF00275">
    <property type="entry name" value="Spurious translation from rRNA (DUF6467)"/>
</dbReference>
<reference evidence="1 2" key="1">
    <citation type="submission" date="2015-01" db="EMBL/GenBank/DDBJ databases">
        <title>Genome of allotetraploid Gossypium barbadense reveals genomic plasticity and fiber elongation in cotton evolution.</title>
        <authorList>
            <person name="Chen X."/>
            <person name="Liu X."/>
            <person name="Zhao B."/>
            <person name="Zheng H."/>
            <person name="Hu Y."/>
            <person name="Lu G."/>
            <person name="Yang C."/>
            <person name="Chen J."/>
            <person name="Shan C."/>
            <person name="Zhang L."/>
            <person name="Zhou Y."/>
            <person name="Wang L."/>
            <person name="Guo W."/>
            <person name="Bai Y."/>
            <person name="Ruan J."/>
            <person name="Shangguan X."/>
            <person name="Mao Y."/>
            <person name="Jiang J."/>
            <person name="Zhu Y."/>
            <person name="Lei J."/>
            <person name="Kang H."/>
            <person name="Chen S."/>
            <person name="He X."/>
            <person name="Wang R."/>
            <person name="Wang Y."/>
            <person name="Chen J."/>
            <person name="Wang L."/>
            <person name="Yu S."/>
            <person name="Wang B."/>
            <person name="Wei J."/>
            <person name="Song S."/>
            <person name="Lu X."/>
            <person name="Gao Z."/>
            <person name="Gu W."/>
            <person name="Deng X."/>
            <person name="Ma D."/>
            <person name="Wang S."/>
            <person name="Liang W."/>
            <person name="Fang L."/>
            <person name="Cai C."/>
            <person name="Zhu X."/>
            <person name="Zhou B."/>
            <person name="Zhang Y."/>
            <person name="Chen Z."/>
            <person name="Xu S."/>
            <person name="Zhu R."/>
            <person name="Wang S."/>
            <person name="Zhang T."/>
            <person name="Zhao G."/>
        </authorList>
    </citation>
    <scope>NUCLEOTIDE SEQUENCE [LARGE SCALE GENOMIC DNA]</scope>
    <source>
        <strain evidence="2">cv. Xinhai21</strain>
        <tissue evidence="1">Leaf</tissue>
    </source>
</reference>